<keyword evidence="2" id="KW-1185">Reference proteome</keyword>
<proteinExistence type="predicted"/>
<accession>A0A077ZZ90</accession>
<dbReference type="InParanoid" id="A0A077ZZ90"/>
<name>A0A077ZZ90_STYLE</name>
<protein>
    <submittedName>
        <fullName evidence="1">Uncharacterized protein</fullName>
    </submittedName>
</protein>
<evidence type="ECO:0000313" key="2">
    <source>
        <dbReference type="Proteomes" id="UP000039865"/>
    </source>
</evidence>
<sequence>MNTRMNGKILKNLLKVSKNLIKKKDDPQSLEIENSENLNDFNCFFLPSYSENDTLYKEQNESTLRFINFIIQNEQGNLRNQIELKQQILAITHKLNQVQKISDLKPLSVFDFVSIQFEVHFENEDMIKTYRDLVSKLKVIKNKKEFLEHTLEILDIPSKRDILWESRAISHTMSGLSMGASAAGIATAGAALAGAAVVPIAGWIVAGVTLATLASKIAVEQTVLKSKQQEVEKEVKMVEDFMQEVKQIMEVLEQIKDIIEKSSSLKRLLIFLIIKTIKNDADIQYSKLKQKVIEEYVKYNERDFELSLLSTNVSSEEFKFQDFGNQYFSSIGNNLSNGGIQMLQQLQKVEFFTRNSRKIYKVSEIGYKTIEELQTAKNLGGFASKASGTDGIRLIGQNTKAFKDVQKFNVGKVSNIGGAAKVSQGFGFAFGVVGLALESYSVFQFEDDFKKKIQQMDSFEKAINDLKEQLPNVLEFISNFESQALEQQ</sequence>
<dbReference type="Proteomes" id="UP000039865">
    <property type="component" value="Unassembled WGS sequence"/>
</dbReference>
<gene>
    <name evidence="1" type="primary">Contig4593.g4908</name>
    <name evidence="1" type="ORF">STYLEM_3886</name>
</gene>
<evidence type="ECO:0000313" key="1">
    <source>
        <dbReference type="EMBL" id="CDW74902.1"/>
    </source>
</evidence>
<organism evidence="1 2">
    <name type="scientific">Stylonychia lemnae</name>
    <name type="common">Ciliate</name>
    <dbReference type="NCBI Taxonomy" id="5949"/>
    <lineage>
        <taxon>Eukaryota</taxon>
        <taxon>Sar</taxon>
        <taxon>Alveolata</taxon>
        <taxon>Ciliophora</taxon>
        <taxon>Intramacronucleata</taxon>
        <taxon>Spirotrichea</taxon>
        <taxon>Stichotrichia</taxon>
        <taxon>Sporadotrichida</taxon>
        <taxon>Oxytrichidae</taxon>
        <taxon>Stylonychinae</taxon>
        <taxon>Stylonychia</taxon>
    </lineage>
</organism>
<reference evidence="1 2" key="1">
    <citation type="submission" date="2014-06" db="EMBL/GenBank/DDBJ databases">
        <authorList>
            <person name="Swart Estienne"/>
        </authorList>
    </citation>
    <scope>NUCLEOTIDE SEQUENCE [LARGE SCALE GENOMIC DNA]</scope>
    <source>
        <strain evidence="1 2">130c</strain>
    </source>
</reference>
<dbReference type="AlphaFoldDB" id="A0A077ZZ90"/>
<dbReference type="EMBL" id="CCKQ01003759">
    <property type="protein sequence ID" value="CDW74902.1"/>
    <property type="molecule type" value="Genomic_DNA"/>
</dbReference>